<gene>
    <name evidence="2" type="ORF">DF196_01880</name>
</gene>
<protein>
    <submittedName>
        <fullName evidence="2">Uncharacterized protein</fullName>
    </submittedName>
</protein>
<name>A0A2U2NBZ6_9BIFI</name>
<sequence length="107" mass="11708">MGWLVAMIAVDTLCLMTSMFLTCMLAIRPDRKSARMRVWRLLAPVTLVTALLRIVSDVLILQSADTGKPNSLVIGLFFLVSLLIATGVLGNTPIETPTDNPANIIRR</sequence>
<feature type="transmembrane region" description="Helical" evidence="1">
    <location>
        <begin position="6"/>
        <end position="27"/>
    </location>
</feature>
<feature type="transmembrane region" description="Helical" evidence="1">
    <location>
        <begin position="72"/>
        <end position="90"/>
    </location>
</feature>
<evidence type="ECO:0000256" key="1">
    <source>
        <dbReference type="SAM" id="Phobius"/>
    </source>
</evidence>
<feature type="transmembrane region" description="Helical" evidence="1">
    <location>
        <begin position="39"/>
        <end position="60"/>
    </location>
</feature>
<evidence type="ECO:0000313" key="2">
    <source>
        <dbReference type="EMBL" id="PWG66676.1"/>
    </source>
</evidence>
<keyword evidence="1" id="KW-0812">Transmembrane</keyword>
<dbReference type="AlphaFoldDB" id="A0A2U2NBZ6"/>
<keyword evidence="1" id="KW-0472">Membrane</keyword>
<accession>A0A2U2NBZ6</accession>
<proteinExistence type="predicted"/>
<keyword evidence="3" id="KW-1185">Reference proteome</keyword>
<organism evidence="2 3">
    <name type="scientific">Bifidobacterium callitrichidarum</name>
    <dbReference type="NCBI Taxonomy" id="2052941"/>
    <lineage>
        <taxon>Bacteria</taxon>
        <taxon>Bacillati</taxon>
        <taxon>Actinomycetota</taxon>
        <taxon>Actinomycetes</taxon>
        <taxon>Bifidobacteriales</taxon>
        <taxon>Bifidobacteriaceae</taxon>
        <taxon>Bifidobacterium</taxon>
    </lineage>
</organism>
<dbReference type="EMBL" id="QFFM01000003">
    <property type="protein sequence ID" value="PWG66676.1"/>
    <property type="molecule type" value="Genomic_DNA"/>
</dbReference>
<comment type="caution">
    <text evidence="2">The sequence shown here is derived from an EMBL/GenBank/DDBJ whole genome shotgun (WGS) entry which is preliminary data.</text>
</comment>
<keyword evidence="1" id="KW-1133">Transmembrane helix</keyword>
<dbReference type="Proteomes" id="UP000245876">
    <property type="component" value="Unassembled WGS sequence"/>
</dbReference>
<reference evidence="2 3" key="1">
    <citation type="journal article" date="2018" name="Int. J. Syst. Evol. Microbiol.">
        <title>Bifidobacterium callitrichidarum sp. nov. from the faeces of the emperor tamarin (Saguinus imperator).</title>
        <authorList>
            <person name="Modesto M."/>
            <person name="Michelini S."/>
            <person name="Sansosti M.C."/>
            <person name="De Filippo C."/>
            <person name="Cavalieri D."/>
            <person name="Qvirist L."/>
            <person name="Andlid T."/>
            <person name="Spiezio C."/>
            <person name="Sandri C."/>
            <person name="Pascarelli S."/>
            <person name="Sgorbati B."/>
            <person name="Mattarelli P."/>
        </authorList>
    </citation>
    <scope>NUCLEOTIDE SEQUENCE [LARGE SCALE GENOMIC DNA]</scope>
    <source>
        <strain evidence="2 3">TRI 5</strain>
    </source>
</reference>
<evidence type="ECO:0000313" key="3">
    <source>
        <dbReference type="Proteomes" id="UP000245876"/>
    </source>
</evidence>